<dbReference type="RefSeq" id="WP_319691256.1">
    <property type="nucleotide sequence ID" value="NZ_JARAWN010000055.1"/>
</dbReference>
<dbReference type="EMBL" id="JARAWN010000055">
    <property type="protein sequence ID" value="MDX3130543.1"/>
    <property type="molecule type" value="Genomic_DNA"/>
</dbReference>
<organism evidence="1 2">
    <name type="scientific">Streptomyces europaeiscabiei</name>
    <dbReference type="NCBI Taxonomy" id="146819"/>
    <lineage>
        <taxon>Bacteria</taxon>
        <taxon>Bacillati</taxon>
        <taxon>Actinomycetota</taxon>
        <taxon>Actinomycetes</taxon>
        <taxon>Kitasatosporales</taxon>
        <taxon>Streptomycetaceae</taxon>
        <taxon>Streptomyces</taxon>
    </lineage>
</organism>
<comment type="caution">
    <text evidence="1">The sequence shown here is derived from an EMBL/GenBank/DDBJ whole genome shotgun (WGS) entry which is preliminary data.</text>
</comment>
<accession>A0AAJ2UKR2</accession>
<evidence type="ECO:0000313" key="2">
    <source>
        <dbReference type="Proteomes" id="UP001273589"/>
    </source>
</evidence>
<reference evidence="1" key="1">
    <citation type="journal article" date="2023" name="Microb. Genom.">
        <title>Mesoterricola silvestris gen. nov., sp. nov., Mesoterricola sediminis sp. nov., Geothrix oryzae sp. nov., Geothrix edaphica sp. nov., Geothrix rubra sp. nov., and Geothrix limicola sp. nov., six novel members of Acidobacteriota isolated from soils.</title>
        <authorList>
            <person name="Weisberg A.J."/>
            <person name="Pearce E."/>
            <person name="Kramer C.G."/>
            <person name="Chang J.H."/>
            <person name="Clarke C.R."/>
        </authorList>
    </citation>
    <scope>NUCLEOTIDE SEQUENCE</scope>
    <source>
        <strain evidence="1">ND06-05F</strain>
    </source>
</reference>
<gene>
    <name evidence="1" type="ORF">PV367_12215</name>
</gene>
<name>A0AAJ2UKR2_9ACTN</name>
<dbReference type="AlphaFoldDB" id="A0AAJ2UKR2"/>
<proteinExistence type="predicted"/>
<evidence type="ECO:0000313" key="1">
    <source>
        <dbReference type="EMBL" id="MDX3130543.1"/>
    </source>
</evidence>
<dbReference type="Proteomes" id="UP001273589">
    <property type="component" value="Unassembled WGS sequence"/>
</dbReference>
<protein>
    <submittedName>
        <fullName evidence="1">Uncharacterized protein</fullName>
    </submittedName>
</protein>
<sequence length="113" mass="11718">MRCVTGTSEGPQVVVDGRTPSYGELVSTARHGAPVVLANGAAQAVDPAAPAVPGRGPEFLRRSIREVLPRLDDDRPCGVDVETARRDILESDDVRSTLRALTGEASALVGGAA</sequence>